<name>A0ABR2HAL1_9EUKA</name>
<comment type="caution">
    <text evidence="1">The sequence shown here is derived from an EMBL/GenBank/DDBJ whole genome shotgun (WGS) entry which is preliminary data.</text>
</comment>
<keyword evidence="2" id="KW-1185">Reference proteome</keyword>
<dbReference type="Proteomes" id="UP001470230">
    <property type="component" value="Unassembled WGS sequence"/>
</dbReference>
<accession>A0ABR2HAL1</accession>
<proteinExistence type="predicted"/>
<sequence>MEIVLPIRFSSAFFKHIRYDNIELEEVSKNYSRILNQPNHEGLVGIPFTVPTLNLGKEVKTSSQMKTSSNFKTISYYCILNSKKIIKL</sequence>
<reference evidence="1 2" key="1">
    <citation type="submission" date="2024-04" db="EMBL/GenBank/DDBJ databases">
        <title>Tritrichomonas musculus Genome.</title>
        <authorList>
            <person name="Alves-Ferreira E."/>
            <person name="Grigg M."/>
            <person name="Lorenzi H."/>
            <person name="Galac M."/>
        </authorList>
    </citation>
    <scope>NUCLEOTIDE SEQUENCE [LARGE SCALE GENOMIC DNA]</scope>
    <source>
        <strain evidence="1 2">EAF2021</strain>
    </source>
</reference>
<evidence type="ECO:0000313" key="2">
    <source>
        <dbReference type="Proteomes" id="UP001470230"/>
    </source>
</evidence>
<organism evidence="1 2">
    <name type="scientific">Tritrichomonas musculus</name>
    <dbReference type="NCBI Taxonomy" id="1915356"/>
    <lineage>
        <taxon>Eukaryota</taxon>
        <taxon>Metamonada</taxon>
        <taxon>Parabasalia</taxon>
        <taxon>Tritrichomonadida</taxon>
        <taxon>Tritrichomonadidae</taxon>
        <taxon>Tritrichomonas</taxon>
    </lineage>
</organism>
<dbReference type="EMBL" id="JAPFFF010000035">
    <property type="protein sequence ID" value="KAK8843227.1"/>
    <property type="molecule type" value="Genomic_DNA"/>
</dbReference>
<evidence type="ECO:0000313" key="1">
    <source>
        <dbReference type="EMBL" id="KAK8843227.1"/>
    </source>
</evidence>
<gene>
    <name evidence="1" type="ORF">M9Y10_025079</name>
</gene>
<protein>
    <submittedName>
        <fullName evidence="1">Uncharacterized protein</fullName>
    </submittedName>
</protein>